<dbReference type="GO" id="GO:0004601">
    <property type="term" value="F:peroxidase activity"/>
    <property type="evidence" value="ECO:0007669"/>
    <property type="project" value="UniProtKB-KW"/>
</dbReference>
<keyword evidence="2 3" id="KW-0560">Oxidoreductase</keyword>
<keyword evidence="6" id="KW-1185">Reference proteome</keyword>
<dbReference type="PROSITE" id="PS51352">
    <property type="entry name" value="THIOREDOXIN_2"/>
    <property type="match status" value="1"/>
</dbReference>
<gene>
    <name evidence="5" type="ORF">VST7929_02987</name>
</gene>
<dbReference type="InterPro" id="IPR013766">
    <property type="entry name" value="Thioredoxin_domain"/>
</dbReference>
<accession>A0ABM8ZXD1</accession>
<dbReference type="Proteomes" id="UP000838672">
    <property type="component" value="Unassembled WGS sequence"/>
</dbReference>
<dbReference type="InterPro" id="IPR036249">
    <property type="entry name" value="Thioredoxin-like_sf"/>
</dbReference>
<evidence type="ECO:0000256" key="3">
    <source>
        <dbReference type="RuleBase" id="RU366011"/>
    </source>
</evidence>
<keyword evidence="3" id="KW-0049">Antioxidant</keyword>
<dbReference type="Pfam" id="PF08534">
    <property type="entry name" value="Redoxin"/>
    <property type="match status" value="1"/>
</dbReference>
<dbReference type="SUPFAM" id="SSF52833">
    <property type="entry name" value="Thioredoxin-like"/>
    <property type="match status" value="1"/>
</dbReference>
<feature type="domain" description="Thioredoxin" evidence="4">
    <location>
        <begin position="2"/>
        <end position="157"/>
    </location>
</feature>
<dbReference type="CDD" id="cd03013">
    <property type="entry name" value="PRX5_like"/>
    <property type="match status" value="1"/>
</dbReference>
<sequence>MISQGQAIPAASLYQLTDNGIEAHATQALFANHKTVLFAVPGAFTPTCSDDHLPSYIIYADALKAKGVTQIICVSVNDPFVMKAWGKSQNTEALTLLADGSADFTKALGLEMDTGSFGGIRSQRYAMVIDDGVVSQLFVEEPEQYEVSSAQSVLAHL</sequence>
<keyword evidence="3" id="KW-0676">Redox-active center</keyword>
<dbReference type="PANTHER" id="PTHR10430:SF16">
    <property type="entry name" value="PEROXIREDOXIN-5, MITOCHONDRIAL"/>
    <property type="match status" value="1"/>
</dbReference>
<comment type="function">
    <text evidence="3">Thiol-specific peroxidase that catalyzes the reduction of hydrogen peroxide and organic hydroperoxides to water and alcohols, respectively. Plays a role in cell protection against oxidative stress by detoxifying peroxides.</text>
</comment>
<evidence type="ECO:0000259" key="4">
    <source>
        <dbReference type="PROSITE" id="PS51352"/>
    </source>
</evidence>
<evidence type="ECO:0000256" key="2">
    <source>
        <dbReference type="ARBA" id="ARBA00023002"/>
    </source>
</evidence>
<keyword evidence="1 3" id="KW-0575">Peroxidase</keyword>
<evidence type="ECO:0000256" key="1">
    <source>
        <dbReference type="ARBA" id="ARBA00022559"/>
    </source>
</evidence>
<organism evidence="5 6">
    <name type="scientific">Vibrio stylophorae</name>
    <dbReference type="NCBI Taxonomy" id="659351"/>
    <lineage>
        <taxon>Bacteria</taxon>
        <taxon>Pseudomonadati</taxon>
        <taxon>Pseudomonadota</taxon>
        <taxon>Gammaproteobacteria</taxon>
        <taxon>Vibrionales</taxon>
        <taxon>Vibrionaceae</taxon>
        <taxon>Vibrio</taxon>
    </lineage>
</organism>
<reference evidence="5" key="1">
    <citation type="submission" date="2021-11" db="EMBL/GenBank/DDBJ databases">
        <authorList>
            <person name="Rodrigo-Torres L."/>
            <person name="Arahal R. D."/>
            <person name="Lucena T."/>
        </authorList>
    </citation>
    <scope>NUCLEOTIDE SEQUENCE</scope>
    <source>
        <strain evidence="5">CECT 7929</strain>
    </source>
</reference>
<dbReference type="Gene3D" id="3.40.30.10">
    <property type="entry name" value="Glutaredoxin"/>
    <property type="match status" value="1"/>
</dbReference>
<dbReference type="EMBL" id="CAKLDI010000002">
    <property type="protein sequence ID" value="CAH0535414.1"/>
    <property type="molecule type" value="Genomic_DNA"/>
</dbReference>
<dbReference type="InterPro" id="IPR013740">
    <property type="entry name" value="Redoxin"/>
</dbReference>
<evidence type="ECO:0000313" key="6">
    <source>
        <dbReference type="Proteomes" id="UP000838672"/>
    </source>
</evidence>
<comment type="similarity">
    <text evidence="3">Belongs to the peroxiredoxin family. Prx5 subfamily.</text>
</comment>
<proteinExistence type="inferred from homology"/>
<dbReference type="EC" id="1.11.1.27" evidence="3"/>
<protein>
    <recommendedName>
        <fullName evidence="3">Glutathione-dependent peroxiredoxin</fullName>
        <ecNumber evidence="3">1.11.1.27</ecNumber>
    </recommendedName>
</protein>
<comment type="caution">
    <text evidence="5">The sequence shown here is derived from an EMBL/GenBank/DDBJ whole genome shotgun (WGS) entry which is preliminary data.</text>
</comment>
<dbReference type="InterPro" id="IPR037944">
    <property type="entry name" value="PRX5-like"/>
</dbReference>
<evidence type="ECO:0000313" key="5">
    <source>
        <dbReference type="EMBL" id="CAH0535414.1"/>
    </source>
</evidence>
<name>A0ABM8ZXD1_9VIBR</name>
<dbReference type="RefSeq" id="WP_237468257.1">
    <property type="nucleotide sequence ID" value="NZ_CAKLDI010000002.1"/>
</dbReference>
<comment type="catalytic activity">
    <reaction evidence="3">
        <text>a hydroperoxide + 2 glutathione = an alcohol + glutathione disulfide + H2O</text>
        <dbReference type="Rhea" id="RHEA:62632"/>
        <dbReference type="ChEBI" id="CHEBI:15377"/>
        <dbReference type="ChEBI" id="CHEBI:30879"/>
        <dbReference type="ChEBI" id="CHEBI:35924"/>
        <dbReference type="ChEBI" id="CHEBI:57925"/>
        <dbReference type="ChEBI" id="CHEBI:58297"/>
        <dbReference type="EC" id="1.11.1.27"/>
    </reaction>
</comment>
<dbReference type="PANTHER" id="PTHR10430">
    <property type="entry name" value="PEROXIREDOXIN"/>
    <property type="match status" value="1"/>
</dbReference>